<dbReference type="Proteomes" id="UP000248806">
    <property type="component" value="Unassembled WGS sequence"/>
</dbReference>
<evidence type="ECO:0000313" key="2">
    <source>
        <dbReference type="EMBL" id="PZW22829.1"/>
    </source>
</evidence>
<proteinExistence type="predicted"/>
<protein>
    <submittedName>
        <fullName evidence="2">Putative transport protein</fullName>
    </submittedName>
</protein>
<name>A0A326U0G6_THEHA</name>
<dbReference type="InterPro" id="IPR043714">
    <property type="entry name" value="DUF5655"/>
</dbReference>
<comment type="caution">
    <text evidence="2">The sequence shown here is derived from an EMBL/GenBank/DDBJ whole genome shotgun (WGS) entry which is preliminary data.</text>
</comment>
<feature type="domain" description="DUF5655" evidence="1">
    <location>
        <begin position="179"/>
        <end position="275"/>
    </location>
</feature>
<reference evidence="2 3" key="1">
    <citation type="submission" date="2018-06" db="EMBL/GenBank/DDBJ databases">
        <title>Genomic Encyclopedia of Archaeal and Bacterial Type Strains, Phase II (KMG-II): from individual species to whole genera.</title>
        <authorList>
            <person name="Goeker M."/>
        </authorList>
    </citation>
    <scope>NUCLEOTIDE SEQUENCE [LARGE SCALE GENOMIC DNA]</scope>
    <source>
        <strain evidence="2 3">ATCC BAA-1881</strain>
    </source>
</reference>
<keyword evidence="3" id="KW-1185">Reference proteome</keyword>
<organism evidence="2 3">
    <name type="scientific">Thermosporothrix hazakensis</name>
    <dbReference type="NCBI Taxonomy" id="644383"/>
    <lineage>
        <taxon>Bacteria</taxon>
        <taxon>Bacillati</taxon>
        <taxon>Chloroflexota</taxon>
        <taxon>Ktedonobacteria</taxon>
        <taxon>Ktedonobacterales</taxon>
        <taxon>Thermosporotrichaceae</taxon>
        <taxon>Thermosporothrix</taxon>
    </lineage>
</organism>
<accession>A0A326U0G6</accession>
<evidence type="ECO:0000313" key="3">
    <source>
        <dbReference type="Proteomes" id="UP000248806"/>
    </source>
</evidence>
<gene>
    <name evidence="2" type="ORF">EI42_05280</name>
</gene>
<dbReference type="Pfam" id="PF18899">
    <property type="entry name" value="DUF5655"/>
    <property type="match status" value="1"/>
</dbReference>
<sequence length="281" mass="32639">MKGGFAESPLALNHELATLDHWNQETIERRIEELAYLACEVWQIPQLPSAIIRRYSRSWKKGALADIIGPAEYPRAGFVPKGVRIIQGAEQRFYLFRLVEGEWKQYGDGVNVWYTETWQNVRQWIRDIPTIDEVSEVVESQLVLSEDSGEALDYLILESASKNSSRIGYHLYLQGEIGALFEEIDKRILALSEQVRREEQKHYIAYKLDSNFVDIEPKRKSLKLILNMPFTAIKDPKEICRDVTNIGHYGNGDVEIRLTDFNQLDDTMMLVQQAFLWRMQL</sequence>
<dbReference type="AlphaFoldDB" id="A0A326U0G6"/>
<evidence type="ECO:0000259" key="1">
    <source>
        <dbReference type="Pfam" id="PF18899"/>
    </source>
</evidence>
<dbReference type="EMBL" id="QKUF01000030">
    <property type="protein sequence ID" value="PZW22829.1"/>
    <property type="molecule type" value="Genomic_DNA"/>
</dbReference>